<organism evidence="2 3">
    <name type="scientific">Pseudorhodoferax aquiterrae</name>
    <dbReference type="NCBI Taxonomy" id="747304"/>
    <lineage>
        <taxon>Bacteria</taxon>
        <taxon>Pseudomonadati</taxon>
        <taxon>Pseudomonadota</taxon>
        <taxon>Betaproteobacteria</taxon>
        <taxon>Burkholderiales</taxon>
        <taxon>Comamonadaceae</taxon>
    </lineage>
</organism>
<proteinExistence type="predicted"/>
<gene>
    <name evidence="2" type="ORF">GCM10007320_54790</name>
</gene>
<dbReference type="PANTHER" id="PTHR42695">
    <property type="entry name" value="GLUTAMINE AMIDOTRANSFERASE YLR126C-RELATED"/>
    <property type="match status" value="1"/>
</dbReference>
<dbReference type="Gene3D" id="3.40.50.880">
    <property type="match status" value="1"/>
</dbReference>
<sequence>MSIRTVLALRHLAFEDLGLLEPLLRRRGATRILTHDAGVDDPATIDLDAIDLLVVLGGPIGAHDDALYPWLADEVQLIARRLASGRPLLGICLGAQLMARALGARVAPMAHGRKEIGFGPLALTAAGQASPLAALGDQPVLHWHGDQFALPTGCDSLANTALCPHQAFMPHPAALALQFHLEADPRRIEQWLVGHVDELAQAGIDIPALRADAARHGAGLSAALERVVGAWLEGR</sequence>
<dbReference type="InterPro" id="IPR044992">
    <property type="entry name" value="ChyE-like"/>
</dbReference>
<comment type="caution">
    <text evidence="2">The sequence shown here is derived from an EMBL/GenBank/DDBJ whole genome shotgun (WGS) entry which is preliminary data.</text>
</comment>
<keyword evidence="3" id="KW-1185">Reference proteome</keyword>
<dbReference type="SUPFAM" id="SSF52317">
    <property type="entry name" value="Class I glutamine amidotransferase-like"/>
    <property type="match status" value="1"/>
</dbReference>
<dbReference type="InterPro" id="IPR029062">
    <property type="entry name" value="Class_I_gatase-like"/>
</dbReference>
<feature type="domain" description="Glutamine amidotransferase" evidence="1">
    <location>
        <begin position="42"/>
        <end position="187"/>
    </location>
</feature>
<dbReference type="EMBL" id="BMYK01000027">
    <property type="protein sequence ID" value="GHC98775.1"/>
    <property type="molecule type" value="Genomic_DNA"/>
</dbReference>
<evidence type="ECO:0000313" key="2">
    <source>
        <dbReference type="EMBL" id="GHC98775.1"/>
    </source>
</evidence>
<dbReference type="CDD" id="cd01741">
    <property type="entry name" value="GATase1_1"/>
    <property type="match status" value="1"/>
</dbReference>
<dbReference type="NCBIfam" id="NF005458">
    <property type="entry name" value="PRK07053.1"/>
    <property type="match status" value="1"/>
</dbReference>
<reference evidence="3" key="1">
    <citation type="journal article" date="2019" name="Int. J. Syst. Evol. Microbiol.">
        <title>The Global Catalogue of Microorganisms (GCM) 10K type strain sequencing project: providing services to taxonomists for standard genome sequencing and annotation.</title>
        <authorList>
            <consortium name="The Broad Institute Genomics Platform"/>
            <consortium name="The Broad Institute Genome Sequencing Center for Infectious Disease"/>
            <person name="Wu L."/>
            <person name="Ma J."/>
        </authorList>
    </citation>
    <scope>NUCLEOTIDE SEQUENCE [LARGE SCALE GENOMIC DNA]</scope>
    <source>
        <strain evidence="3">KCTC 23314</strain>
    </source>
</reference>
<protein>
    <submittedName>
        <fullName evidence="2">GMP synthase</fullName>
    </submittedName>
</protein>
<evidence type="ECO:0000313" key="3">
    <source>
        <dbReference type="Proteomes" id="UP000626210"/>
    </source>
</evidence>
<dbReference type="PANTHER" id="PTHR42695:SF5">
    <property type="entry name" value="GLUTAMINE AMIDOTRANSFERASE YLR126C-RELATED"/>
    <property type="match status" value="1"/>
</dbReference>
<accession>A0ABQ3GBG5</accession>
<dbReference type="Proteomes" id="UP000626210">
    <property type="component" value="Unassembled WGS sequence"/>
</dbReference>
<dbReference type="InterPro" id="IPR017926">
    <property type="entry name" value="GATASE"/>
</dbReference>
<evidence type="ECO:0000259" key="1">
    <source>
        <dbReference type="Pfam" id="PF00117"/>
    </source>
</evidence>
<dbReference type="Pfam" id="PF00117">
    <property type="entry name" value="GATase"/>
    <property type="match status" value="1"/>
</dbReference>
<name>A0ABQ3GBG5_9BURK</name>
<dbReference type="PROSITE" id="PS51273">
    <property type="entry name" value="GATASE_TYPE_1"/>
    <property type="match status" value="1"/>
</dbReference>